<dbReference type="Gene3D" id="1.20.920.10">
    <property type="entry name" value="Bromodomain-like"/>
    <property type="match status" value="2"/>
</dbReference>
<dbReference type="GO" id="GO:0000123">
    <property type="term" value="C:histone acetyltransferase complex"/>
    <property type="evidence" value="ECO:0007669"/>
    <property type="project" value="TreeGrafter"/>
</dbReference>
<gene>
    <name evidence="7" type="ORF">PCASD_12510</name>
</gene>
<dbReference type="InterPro" id="IPR001487">
    <property type="entry name" value="Bromodomain"/>
</dbReference>
<feature type="compositionally biased region" description="Pro residues" evidence="5">
    <location>
        <begin position="703"/>
        <end position="713"/>
    </location>
</feature>
<accession>A0A2N5U7N2</accession>
<dbReference type="AlphaFoldDB" id="A0A2N5U7N2"/>
<dbReference type="PANTHER" id="PTHR45750:SF3">
    <property type="entry name" value="HISTONE ACETYLTRANSFERASE"/>
    <property type="match status" value="1"/>
</dbReference>
<protein>
    <recommendedName>
        <fullName evidence="6">Bromo domain-containing protein</fullName>
    </recommendedName>
</protein>
<dbReference type="InterPro" id="IPR036427">
    <property type="entry name" value="Bromodomain-like_sf"/>
</dbReference>
<feature type="compositionally biased region" description="Polar residues" evidence="5">
    <location>
        <begin position="566"/>
        <end position="582"/>
    </location>
</feature>
<keyword evidence="1" id="KW-0808">Transferase</keyword>
<evidence type="ECO:0000256" key="2">
    <source>
        <dbReference type="ARBA" id="ARBA00023117"/>
    </source>
</evidence>
<dbReference type="GO" id="GO:0010484">
    <property type="term" value="F:histone H3 acetyltransferase activity"/>
    <property type="evidence" value="ECO:0007669"/>
    <property type="project" value="TreeGrafter"/>
</dbReference>
<evidence type="ECO:0000256" key="1">
    <source>
        <dbReference type="ARBA" id="ARBA00022679"/>
    </source>
</evidence>
<comment type="caution">
    <text evidence="7">The sequence shown here is derived from an EMBL/GenBank/DDBJ whole genome shotgun (WGS) entry which is preliminary data.</text>
</comment>
<dbReference type="EMBL" id="PGCI01000213">
    <property type="protein sequence ID" value="PLW33747.1"/>
    <property type="molecule type" value="Genomic_DNA"/>
</dbReference>
<feature type="region of interest" description="Disordered" evidence="5">
    <location>
        <begin position="375"/>
        <end position="734"/>
    </location>
</feature>
<sequence length="797" mass="84257">MEPSDHTFSVIDESHPINTQKFDHKTVTKHLRAEVGRALILRECIMSVMLHPNIDTDVQTCLLKISEVLFKPSDESVPIRLPEVPQPVAEVPMPVSTKIRIHAPSAPPIEPAQSPAPLPKIILKDHQHHLANDTDLRSSSPPPAPAPEVPSKLALASHPLSQPFRKPVDPIRESAPDYFNIIHNPMDFKTMGIKLEMGQYPNREAFKDDVNLIFNNCKTYNLPDSSLVVKYVEPLKATFDKLWERSEKTMSAIQAKGLGGVNTARLPAADTTLIAAPNHVVPLAPPPSFAAFAAGGSMIPPALASPVSSGIPPPSVASTLSPEASRPGRLKVKLKPQSSTSTGGTIPEILPGSNSSVVPPPKSGLKIKFTPVATTSTLANNPPSMMTNTKADGDASSTSTYPTSLTFPSSSSSTFPPPPPPMISMAPPKSRLPPNPSFVPPPPPPTFESFSLAAQLGAKPTPTSTLPEKPPVAADIPSSTSLEKPTKSKKRQSSSQTASLDTPPPSSQPVKKNSLIVQFPRPPPTVPPPPPPGIITTSKGAGPTIGFPNYPAPPPPSLPQLDSKLANPTASESSIPLISSALNPPLPSKPTKIKVIQRPPPRQDHTELSVPPPTLPNSFKIKSKADKNTKLNITATSISLPPSKKSKTKKSTVPEHIDQASGHQSSPPLLAQTPDLNTSRSPSHVSRSPSTSTAAGRSAALAHPPPPPPPPPSSSLASEPVAGASPECGSGIPVDPIAVGAPTYLDEIKHPMDLSTMSKKLDQGFYKRQSDLMADFELIVSNCVQFNGAESHLGLGS</sequence>
<evidence type="ECO:0000256" key="3">
    <source>
        <dbReference type="ARBA" id="ARBA00023315"/>
    </source>
</evidence>
<keyword evidence="2 4" id="KW-0103">Bromodomain</keyword>
<feature type="compositionally biased region" description="Low complexity" evidence="5">
    <location>
        <begin position="396"/>
        <end position="414"/>
    </location>
</feature>
<feature type="compositionally biased region" description="Pro residues" evidence="5">
    <location>
        <begin position="430"/>
        <end position="446"/>
    </location>
</feature>
<dbReference type="SUPFAM" id="SSF47370">
    <property type="entry name" value="Bromodomain"/>
    <property type="match status" value="2"/>
</dbReference>
<evidence type="ECO:0000313" key="7">
    <source>
        <dbReference type="EMBL" id="PLW33747.1"/>
    </source>
</evidence>
<proteinExistence type="predicted"/>
<dbReference type="PROSITE" id="PS50014">
    <property type="entry name" value="BROMODOMAIN_2"/>
    <property type="match status" value="2"/>
</dbReference>
<dbReference type="InterPro" id="IPR037800">
    <property type="entry name" value="GCN5"/>
</dbReference>
<evidence type="ECO:0000256" key="4">
    <source>
        <dbReference type="PROSITE-ProRule" id="PRU00035"/>
    </source>
</evidence>
<feature type="compositionally biased region" description="Polar residues" evidence="5">
    <location>
        <begin position="375"/>
        <end position="390"/>
    </location>
</feature>
<dbReference type="SMART" id="SM00297">
    <property type="entry name" value="BROMO"/>
    <property type="match status" value="2"/>
</dbReference>
<evidence type="ECO:0000313" key="8">
    <source>
        <dbReference type="Proteomes" id="UP000235392"/>
    </source>
</evidence>
<evidence type="ECO:0000259" key="6">
    <source>
        <dbReference type="PROSITE" id="PS50014"/>
    </source>
</evidence>
<dbReference type="PROSITE" id="PS00633">
    <property type="entry name" value="BROMODOMAIN_1"/>
    <property type="match status" value="1"/>
</dbReference>
<evidence type="ECO:0000256" key="5">
    <source>
        <dbReference type="SAM" id="MobiDB-lite"/>
    </source>
</evidence>
<feature type="domain" description="Bromo" evidence="6">
    <location>
        <begin position="733"/>
        <end position="794"/>
    </location>
</feature>
<name>A0A2N5U7N2_9BASI</name>
<dbReference type="Pfam" id="PF00439">
    <property type="entry name" value="Bromodomain"/>
    <property type="match status" value="2"/>
</dbReference>
<dbReference type="PANTHER" id="PTHR45750">
    <property type="entry name" value="GH11602P"/>
    <property type="match status" value="1"/>
</dbReference>
<feature type="compositionally biased region" description="Low complexity" evidence="5">
    <location>
        <begin position="678"/>
        <end position="702"/>
    </location>
</feature>
<feature type="region of interest" description="Disordered" evidence="5">
    <location>
        <begin position="306"/>
        <end position="362"/>
    </location>
</feature>
<feature type="compositionally biased region" description="Pro residues" evidence="5">
    <location>
        <begin position="520"/>
        <end position="533"/>
    </location>
</feature>
<keyword evidence="3" id="KW-0012">Acyltransferase</keyword>
<feature type="domain" description="Bromo" evidence="6">
    <location>
        <begin position="156"/>
        <end position="228"/>
    </location>
</feature>
<dbReference type="InterPro" id="IPR018359">
    <property type="entry name" value="Bromodomain_CS"/>
</dbReference>
<reference evidence="7 8" key="1">
    <citation type="submission" date="2017-11" db="EMBL/GenBank/DDBJ databases">
        <title>De novo assembly and phasing of dikaryotic genomes from two isolates of Puccinia coronata f. sp. avenae, the causal agent of oat crown rust.</title>
        <authorList>
            <person name="Miller M.E."/>
            <person name="Zhang Y."/>
            <person name="Omidvar V."/>
            <person name="Sperschneider J."/>
            <person name="Schwessinger B."/>
            <person name="Raley C."/>
            <person name="Palmer J.M."/>
            <person name="Garnica D."/>
            <person name="Upadhyaya N."/>
            <person name="Rathjen J."/>
            <person name="Taylor J.M."/>
            <person name="Park R.F."/>
            <person name="Dodds P.N."/>
            <person name="Hirsch C.D."/>
            <person name="Kianian S.F."/>
            <person name="Figueroa M."/>
        </authorList>
    </citation>
    <scope>NUCLEOTIDE SEQUENCE [LARGE SCALE GENOMIC DNA]</scope>
    <source>
        <strain evidence="7">12SD80</strain>
    </source>
</reference>
<dbReference type="PRINTS" id="PR00503">
    <property type="entry name" value="BROMODOMAIN"/>
</dbReference>
<dbReference type="Proteomes" id="UP000235392">
    <property type="component" value="Unassembled WGS sequence"/>
</dbReference>
<organism evidence="7 8">
    <name type="scientific">Puccinia coronata f. sp. avenae</name>
    <dbReference type="NCBI Taxonomy" id="200324"/>
    <lineage>
        <taxon>Eukaryota</taxon>
        <taxon>Fungi</taxon>
        <taxon>Dikarya</taxon>
        <taxon>Basidiomycota</taxon>
        <taxon>Pucciniomycotina</taxon>
        <taxon>Pucciniomycetes</taxon>
        <taxon>Pucciniales</taxon>
        <taxon>Pucciniaceae</taxon>
        <taxon>Puccinia</taxon>
    </lineage>
</organism>
<dbReference type="GO" id="GO:0045944">
    <property type="term" value="P:positive regulation of transcription by RNA polymerase II"/>
    <property type="evidence" value="ECO:0007669"/>
    <property type="project" value="TreeGrafter"/>
</dbReference>